<accession>A0ABQ7NTW7</accession>
<evidence type="ECO:0000313" key="2">
    <source>
        <dbReference type="EMBL" id="KAG5414249.1"/>
    </source>
</evidence>
<protein>
    <recommendedName>
        <fullName evidence="4">DUF223 domain-containing protein</fullName>
    </recommendedName>
</protein>
<evidence type="ECO:0008006" key="4">
    <source>
        <dbReference type="Google" id="ProtNLM"/>
    </source>
</evidence>
<feature type="compositionally biased region" description="Polar residues" evidence="1">
    <location>
        <begin position="206"/>
        <end position="226"/>
    </location>
</feature>
<keyword evidence="3" id="KW-1185">Reference proteome</keyword>
<evidence type="ECO:0000313" key="3">
    <source>
        <dbReference type="Proteomes" id="UP000823674"/>
    </source>
</evidence>
<organism evidence="2 3">
    <name type="scientific">Brassica rapa subsp. trilocularis</name>
    <dbReference type="NCBI Taxonomy" id="1813537"/>
    <lineage>
        <taxon>Eukaryota</taxon>
        <taxon>Viridiplantae</taxon>
        <taxon>Streptophyta</taxon>
        <taxon>Embryophyta</taxon>
        <taxon>Tracheophyta</taxon>
        <taxon>Spermatophyta</taxon>
        <taxon>Magnoliopsida</taxon>
        <taxon>eudicotyledons</taxon>
        <taxon>Gunneridae</taxon>
        <taxon>Pentapetalae</taxon>
        <taxon>rosids</taxon>
        <taxon>malvids</taxon>
        <taxon>Brassicales</taxon>
        <taxon>Brassicaceae</taxon>
        <taxon>Brassiceae</taxon>
        <taxon>Brassica</taxon>
    </lineage>
</organism>
<comment type="caution">
    <text evidence="2">The sequence shown here is derived from an EMBL/GenBank/DDBJ whole genome shotgun (WGS) entry which is preliminary data.</text>
</comment>
<gene>
    <name evidence="2" type="primary">A01p021660.1_BraROA</name>
    <name evidence="2" type="ORF">IGI04_001816</name>
</gene>
<dbReference type="EMBL" id="JADBGQ010000001">
    <property type="protein sequence ID" value="KAG5414249.1"/>
    <property type="molecule type" value="Genomic_DNA"/>
</dbReference>
<evidence type="ECO:0000256" key="1">
    <source>
        <dbReference type="SAM" id="MobiDB-lite"/>
    </source>
</evidence>
<proteinExistence type="predicted"/>
<dbReference type="Proteomes" id="UP000823674">
    <property type="component" value="Chromosome A01"/>
</dbReference>
<sequence length="255" mass="28330">MFPLQTPYIYPNTTIYAQILKSIPSTMVNQTSVTIAQAPSPLFFTQVSAGPGDSKLQFRLIHFWEARKHAKGGILIGIEMLMINEQLKRGSIYTLTNFFASNSKVMYGVADQKLVICITHTSILSKLEENIEGIPSQCFRIHSFPDFEANCDLRGDLYDVVGYLKLVGRPGSPSTSRFTHQGWLNFTENYVLPPKDRPLEMPPMPISSSQNNHTASEVDSSVVTKSSGGGLSYANSHPSSATDEEKKPKRIRRNG</sequence>
<reference evidence="2 3" key="1">
    <citation type="submission" date="2021-03" db="EMBL/GenBank/DDBJ databases">
        <authorList>
            <person name="King G.J."/>
            <person name="Bancroft I."/>
            <person name="Baten A."/>
            <person name="Bloomfield J."/>
            <person name="Borpatragohain P."/>
            <person name="He Z."/>
            <person name="Irish N."/>
            <person name="Irwin J."/>
            <person name="Liu K."/>
            <person name="Mauleon R.P."/>
            <person name="Moore J."/>
            <person name="Morris R."/>
            <person name="Ostergaard L."/>
            <person name="Wang B."/>
            <person name="Wells R."/>
        </authorList>
    </citation>
    <scope>NUCLEOTIDE SEQUENCE [LARGE SCALE GENOMIC DNA]</scope>
    <source>
        <strain evidence="2">R-o-18</strain>
        <tissue evidence="2">Leaf</tissue>
    </source>
</reference>
<name>A0ABQ7NTW7_BRACM</name>
<feature type="region of interest" description="Disordered" evidence="1">
    <location>
        <begin position="194"/>
        <end position="255"/>
    </location>
</feature>